<keyword evidence="2" id="KW-1185">Reference proteome</keyword>
<gene>
    <name evidence="1" type="ORF">SCWH03_45530</name>
</gene>
<proteinExistence type="predicted"/>
<accession>A0A6A0B126</accession>
<dbReference type="AlphaFoldDB" id="A0A6A0B126"/>
<name>A0A6A0B126_9ACTN</name>
<reference evidence="1 2" key="1">
    <citation type="submission" date="2020-02" db="EMBL/GenBank/DDBJ databases">
        <title>Whole Genome Shotgun Sequence of Streptomyces sp. strain CWH03.</title>
        <authorList>
            <person name="Dohra H."/>
            <person name="Kodani S."/>
            <person name="Yamamura H."/>
        </authorList>
    </citation>
    <scope>NUCLEOTIDE SEQUENCE [LARGE SCALE GENOMIC DNA]</scope>
    <source>
        <strain evidence="1 2">CWH03</strain>
    </source>
</reference>
<evidence type="ECO:0000313" key="2">
    <source>
        <dbReference type="Proteomes" id="UP000484988"/>
    </source>
</evidence>
<protein>
    <submittedName>
        <fullName evidence="1">Uncharacterized protein</fullName>
    </submittedName>
</protein>
<comment type="caution">
    <text evidence="1">The sequence shown here is derived from an EMBL/GenBank/DDBJ whole genome shotgun (WGS) entry which is preliminary data.</text>
</comment>
<evidence type="ECO:0000313" key="1">
    <source>
        <dbReference type="EMBL" id="GFH38311.1"/>
    </source>
</evidence>
<sequence>MRRAVPVFRQVGRTPISFRATAGCSVYFSAGVGLVRCQAGETWGESDYVFTTRTGRTCDTRFRTRP</sequence>
<dbReference type="Proteomes" id="UP000484988">
    <property type="component" value="Unassembled WGS sequence"/>
</dbReference>
<organism evidence="1 2">
    <name type="scientific">Streptomyces pacificus</name>
    <dbReference type="NCBI Taxonomy" id="2705029"/>
    <lineage>
        <taxon>Bacteria</taxon>
        <taxon>Bacillati</taxon>
        <taxon>Actinomycetota</taxon>
        <taxon>Actinomycetes</taxon>
        <taxon>Kitasatosporales</taxon>
        <taxon>Streptomycetaceae</taxon>
        <taxon>Streptomyces</taxon>
    </lineage>
</organism>
<dbReference type="EMBL" id="BLLG01000015">
    <property type="protein sequence ID" value="GFH38311.1"/>
    <property type="molecule type" value="Genomic_DNA"/>
</dbReference>